<dbReference type="Proteomes" id="UP000294419">
    <property type="component" value="Chromosome"/>
</dbReference>
<proteinExistence type="predicted"/>
<dbReference type="RefSeq" id="WP_133439432.1">
    <property type="nucleotide sequence ID" value="NZ_CP037954.1"/>
</dbReference>
<dbReference type="PROSITE" id="PS51257">
    <property type="entry name" value="PROKAR_LIPOPROTEIN"/>
    <property type="match status" value="1"/>
</dbReference>
<sequence>MMKYFFCFLILLISTSCVSTKYSVYTDQGNFDNIKAGTRYTVYDKSDRKFFVDVTSVEKDSIIGTRNDQRIAISKKDIKEINQNKTGATVILIGGTVGLLVITYIIADTMRALGEGFGLAIGGQ</sequence>
<feature type="chain" id="PRO_5020261095" description="Lipoprotein" evidence="2">
    <location>
        <begin position="20"/>
        <end position="124"/>
    </location>
</feature>
<evidence type="ECO:0000313" key="3">
    <source>
        <dbReference type="EMBL" id="QBO57962.1"/>
    </source>
</evidence>
<keyword evidence="1" id="KW-1133">Transmembrane helix</keyword>
<protein>
    <recommendedName>
        <fullName evidence="5">Lipoprotein</fullName>
    </recommendedName>
</protein>
<keyword evidence="2" id="KW-0732">Signal</keyword>
<keyword evidence="1" id="KW-0472">Membrane</keyword>
<feature type="signal peptide" evidence="2">
    <location>
        <begin position="1"/>
        <end position="19"/>
    </location>
</feature>
<gene>
    <name evidence="3" type="ORF">NBC122_01134</name>
</gene>
<evidence type="ECO:0008006" key="5">
    <source>
        <dbReference type="Google" id="ProtNLM"/>
    </source>
</evidence>
<keyword evidence="1" id="KW-0812">Transmembrane</keyword>
<dbReference type="EMBL" id="CP037954">
    <property type="protein sequence ID" value="QBO57962.1"/>
    <property type="molecule type" value="Genomic_DNA"/>
</dbReference>
<accession>A0A4P6ZEU7</accession>
<evidence type="ECO:0000256" key="1">
    <source>
        <dbReference type="SAM" id="Phobius"/>
    </source>
</evidence>
<evidence type="ECO:0000256" key="2">
    <source>
        <dbReference type="SAM" id="SignalP"/>
    </source>
</evidence>
<evidence type="ECO:0000313" key="4">
    <source>
        <dbReference type="Proteomes" id="UP000294419"/>
    </source>
</evidence>
<reference evidence="3 4" key="1">
    <citation type="submission" date="2019-03" db="EMBL/GenBank/DDBJ databases">
        <authorList>
            <person name="Kim H."/>
            <person name="Yu S.-M."/>
        </authorList>
    </citation>
    <scope>NUCLEOTIDE SEQUENCE [LARGE SCALE GENOMIC DNA]</scope>
    <source>
        <strain evidence="3 4">NBC122</strain>
    </source>
</reference>
<feature type="transmembrane region" description="Helical" evidence="1">
    <location>
        <begin position="87"/>
        <end position="107"/>
    </location>
</feature>
<dbReference type="KEGG" id="csal:NBC122_01134"/>
<dbReference type="OrthoDB" id="1261646at2"/>
<organism evidence="3 4">
    <name type="scientific">Chryseobacterium salivictor</name>
    <dbReference type="NCBI Taxonomy" id="2547600"/>
    <lineage>
        <taxon>Bacteria</taxon>
        <taxon>Pseudomonadati</taxon>
        <taxon>Bacteroidota</taxon>
        <taxon>Flavobacteriia</taxon>
        <taxon>Flavobacteriales</taxon>
        <taxon>Weeksellaceae</taxon>
        <taxon>Chryseobacterium group</taxon>
        <taxon>Chryseobacterium</taxon>
    </lineage>
</organism>
<keyword evidence="4" id="KW-1185">Reference proteome</keyword>
<dbReference type="AlphaFoldDB" id="A0A4P6ZEU7"/>
<name>A0A4P6ZEU7_9FLAO</name>